<dbReference type="EMBL" id="JAINUF010000010">
    <property type="protein sequence ID" value="KAJ8347619.1"/>
    <property type="molecule type" value="Genomic_DNA"/>
</dbReference>
<gene>
    <name evidence="2" type="ORF">SKAU_G00262080</name>
</gene>
<keyword evidence="3" id="KW-1185">Reference proteome</keyword>
<reference evidence="2" key="1">
    <citation type="journal article" date="2023" name="Science">
        <title>Genome structures resolve the early diversification of teleost fishes.</title>
        <authorList>
            <person name="Parey E."/>
            <person name="Louis A."/>
            <person name="Montfort J."/>
            <person name="Bouchez O."/>
            <person name="Roques C."/>
            <person name="Iampietro C."/>
            <person name="Lluch J."/>
            <person name="Castinel A."/>
            <person name="Donnadieu C."/>
            <person name="Desvignes T."/>
            <person name="Floi Bucao C."/>
            <person name="Jouanno E."/>
            <person name="Wen M."/>
            <person name="Mejri S."/>
            <person name="Dirks R."/>
            <person name="Jansen H."/>
            <person name="Henkel C."/>
            <person name="Chen W.J."/>
            <person name="Zahm M."/>
            <person name="Cabau C."/>
            <person name="Klopp C."/>
            <person name="Thompson A.W."/>
            <person name="Robinson-Rechavi M."/>
            <person name="Braasch I."/>
            <person name="Lecointre G."/>
            <person name="Bobe J."/>
            <person name="Postlethwait J.H."/>
            <person name="Berthelot C."/>
            <person name="Roest Crollius H."/>
            <person name="Guiguen Y."/>
        </authorList>
    </citation>
    <scope>NUCLEOTIDE SEQUENCE</scope>
    <source>
        <strain evidence="2">WJC10195</strain>
    </source>
</reference>
<name>A0A9Q1EYH5_SYNKA</name>
<evidence type="ECO:0000313" key="2">
    <source>
        <dbReference type="EMBL" id="KAJ8347619.1"/>
    </source>
</evidence>
<protein>
    <submittedName>
        <fullName evidence="2">Uncharacterized protein</fullName>
    </submittedName>
</protein>
<evidence type="ECO:0000256" key="1">
    <source>
        <dbReference type="SAM" id="MobiDB-lite"/>
    </source>
</evidence>
<proteinExistence type="predicted"/>
<comment type="caution">
    <text evidence="2">The sequence shown here is derived from an EMBL/GenBank/DDBJ whole genome shotgun (WGS) entry which is preliminary data.</text>
</comment>
<feature type="region of interest" description="Disordered" evidence="1">
    <location>
        <begin position="146"/>
        <end position="196"/>
    </location>
</feature>
<sequence>MEKLSGPLCDCLSGLKSERHISPSRGACSRVASLTTALPSSQAISVKDALLCPQVSANRPASRKAGSERCCMFMKLLPSPLPGGCRVLCSLRSGPISARELPGLWDSYELLPHRRTGHYAAEGAAGRAAKPEPWNVCHCGSPEPFPRCTSPGRPPEPCPSGSGRAAGSGTLEEPVLRVGAGCARGDDTQRGQRTKE</sequence>
<evidence type="ECO:0000313" key="3">
    <source>
        <dbReference type="Proteomes" id="UP001152622"/>
    </source>
</evidence>
<feature type="compositionally biased region" description="Basic and acidic residues" evidence="1">
    <location>
        <begin position="184"/>
        <end position="196"/>
    </location>
</feature>
<organism evidence="2 3">
    <name type="scientific">Synaphobranchus kaupii</name>
    <name type="common">Kaup's arrowtooth eel</name>
    <dbReference type="NCBI Taxonomy" id="118154"/>
    <lineage>
        <taxon>Eukaryota</taxon>
        <taxon>Metazoa</taxon>
        <taxon>Chordata</taxon>
        <taxon>Craniata</taxon>
        <taxon>Vertebrata</taxon>
        <taxon>Euteleostomi</taxon>
        <taxon>Actinopterygii</taxon>
        <taxon>Neopterygii</taxon>
        <taxon>Teleostei</taxon>
        <taxon>Anguilliformes</taxon>
        <taxon>Synaphobranchidae</taxon>
        <taxon>Synaphobranchus</taxon>
    </lineage>
</organism>
<dbReference type="AlphaFoldDB" id="A0A9Q1EYH5"/>
<dbReference type="Proteomes" id="UP001152622">
    <property type="component" value="Chromosome 10"/>
</dbReference>
<accession>A0A9Q1EYH5</accession>